<feature type="region of interest" description="Disordered" evidence="1">
    <location>
        <begin position="54"/>
        <end position="137"/>
    </location>
</feature>
<gene>
    <name evidence="3" type="ORF">JOD64_000697</name>
</gene>
<evidence type="ECO:0000313" key="3">
    <source>
        <dbReference type="EMBL" id="MBM7489475.1"/>
    </source>
</evidence>
<reference evidence="3 4" key="1">
    <citation type="submission" date="2021-01" db="EMBL/GenBank/DDBJ databases">
        <title>Sequencing the genomes of 1000 actinobacteria strains.</title>
        <authorList>
            <person name="Klenk H.-P."/>
        </authorList>
    </citation>
    <scope>NUCLEOTIDE SEQUENCE [LARGE SCALE GENOMIC DNA]</scope>
    <source>
        <strain evidence="3 4">DSM 100204</strain>
    </source>
</reference>
<organism evidence="3 4">
    <name type="scientific">Micromonospora luteifusca</name>
    <dbReference type="NCBI Taxonomy" id="709860"/>
    <lineage>
        <taxon>Bacteria</taxon>
        <taxon>Bacillati</taxon>
        <taxon>Actinomycetota</taxon>
        <taxon>Actinomycetes</taxon>
        <taxon>Micromonosporales</taxon>
        <taxon>Micromonosporaceae</taxon>
        <taxon>Micromonospora</taxon>
    </lineage>
</organism>
<name>A0ABS2LMV0_9ACTN</name>
<feature type="compositionally biased region" description="Low complexity" evidence="1">
    <location>
        <begin position="114"/>
        <end position="130"/>
    </location>
</feature>
<sequence>MPNDPITDIRDPRHPLLHGTPELGRSLQPPAWAGITGLAVVILLAAIAIPPLISRGKDQRPDGSQARPPTATALPTATAPAASTPPTGGPSSHVGPSATVGGAPPIATPDRGTPRSGKGSPSPSRTTSPKANPPARFTPVTVQAENPANSLSEGALPVSCDTCDGGARVRYLGKVTVYLDTNLAGTRTVTVTYEIDGNRRIKVAINDAAPITFNTSGTDWEQPKTFSFVASIPAGRTAITFYNDEGSSPDIDKVTVS</sequence>
<protein>
    <recommendedName>
        <fullName evidence="5">CBM6 domain-containing protein</fullName>
    </recommendedName>
</protein>
<keyword evidence="2" id="KW-0472">Membrane</keyword>
<evidence type="ECO:0008006" key="5">
    <source>
        <dbReference type="Google" id="ProtNLM"/>
    </source>
</evidence>
<keyword evidence="2" id="KW-1133">Transmembrane helix</keyword>
<proteinExistence type="predicted"/>
<evidence type="ECO:0000256" key="2">
    <source>
        <dbReference type="SAM" id="Phobius"/>
    </source>
</evidence>
<feature type="region of interest" description="Disordered" evidence="1">
    <location>
        <begin position="1"/>
        <end position="22"/>
    </location>
</feature>
<comment type="caution">
    <text evidence="3">The sequence shown here is derived from an EMBL/GenBank/DDBJ whole genome shotgun (WGS) entry which is preliminary data.</text>
</comment>
<evidence type="ECO:0000313" key="4">
    <source>
        <dbReference type="Proteomes" id="UP000764837"/>
    </source>
</evidence>
<feature type="transmembrane region" description="Helical" evidence="2">
    <location>
        <begin position="31"/>
        <end position="53"/>
    </location>
</feature>
<dbReference type="RefSeq" id="WP_204940864.1">
    <property type="nucleotide sequence ID" value="NZ_JAFBBP010000001.1"/>
</dbReference>
<dbReference type="Gene3D" id="2.60.120.260">
    <property type="entry name" value="Galactose-binding domain-like"/>
    <property type="match status" value="1"/>
</dbReference>
<keyword evidence="2" id="KW-0812">Transmembrane</keyword>
<feature type="compositionally biased region" description="Low complexity" evidence="1">
    <location>
        <begin position="68"/>
        <end position="86"/>
    </location>
</feature>
<dbReference type="Proteomes" id="UP000764837">
    <property type="component" value="Unassembled WGS sequence"/>
</dbReference>
<accession>A0ABS2LMV0</accession>
<dbReference type="EMBL" id="JAFBBP010000001">
    <property type="protein sequence ID" value="MBM7489475.1"/>
    <property type="molecule type" value="Genomic_DNA"/>
</dbReference>
<keyword evidence="4" id="KW-1185">Reference proteome</keyword>
<evidence type="ECO:0000256" key="1">
    <source>
        <dbReference type="SAM" id="MobiDB-lite"/>
    </source>
</evidence>